<reference evidence="1 2" key="1">
    <citation type="submission" date="2015-11" db="EMBL/GenBank/DDBJ databases">
        <title>Genomic analysis of 38 Legionella species identifies large and diverse effector repertoires.</title>
        <authorList>
            <person name="Burstein D."/>
            <person name="Amaro F."/>
            <person name="Zusman T."/>
            <person name="Lifshitz Z."/>
            <person name="Cohen O."/>
            <person name="Gilbert J.A."/>
            <person name="Pupko T."/>
            <person name="Shuman H.A."/>
            <person name="Segal G."/>
        </authorList>
    </citation>
    <scope>NUCLEOTIDE SEQUENCE [LARGE SCALE GENOMIC DNA]</scope>
    <source>
        <strain evidence="1 2">ATCC 49180</strain>
    </source>
</reference>
<evidence type="ECO:0000313" key="2">
    <source>
        <dbReference type="Proteomes" id="UP000054693"/>
    </source>
</evidence>
<evidence type="ECO:0000313" key="1">
    <source>
        <dbReference type="EMBL" id="KTD72917.1"/>
    </source>
</evidence>
<dbReference type="PATRIC" id="fig|40335.7.peg.802"/>
<keyword evidence="2" id="KW-1185">Reference proteome</keyword>
<dbReference type="RefSeq" id="WP_058520005.1">
    <property type="nucleotide sequence ID" value="NZ_CAAAIP010000001.1"/>
</dbReference>
<sequence length="586" mass="67079">MFSKESLVTTRGKLLSFSPEKKNVNLDKFMASMDKTFNPFISNVKNEPPANQLKFIEENLQKQLPLKKRQHFLFFLAAIATIRDISLKESHPEKKPINNLLLHLSDGFINGFTNRVKFPKLDLVKSILESFNEWFNAYKQDDPEMNHNVLLAFYCMACFFETQLSNPLVPRDALENITQIKQEIEHRFTQLAKAHGGSLKNIQSSHNGALQQLTPELRAKEQFKTNLASIKEREARIERMMQLRQILSESPKNAMDVFWAHYQTQEQFNQLMDDLEIKSDQRKHWQPFFNAKHGDLSRKLTGGLSIILPNVIGGTPSDVFSINMLIRENCFALNKLKVQLIEYKNPTKLIAEIETEFSQLKDIEKKDIQALKAHQSQIKSAKGIKADILDVVVGEINEFQRHLDVQKQYVLHLQKIHTKILALNDLGVETDGLLEPFKKMLDHAVKTVPHGDKHIDPKSPEEKIDALLAGIRNTQADAEKIGVKIQEDVGKIRNLALGESKDAILHATALFIQKHEKNFLHKILCLFSKTYKEMFESLNEAVKENDTTRVVSILVGKAEEYAETHTVAMLFNETQELQTLKTPAKS</sequence>
<gene>
    <name evidence="1" type="ORF">Ltuc_0764</name>
</gene>
<proteinExistence type="predicted"/>
<dbReference type="OrthoDB" id="5653186at2"/>
<organism evidence="1 2">
    <name type="scientific">Legionella tucsonensis</name>
    <dbReference type="NCBI Taxonomy" id="40335"/>
    <lineage>
        <taxon>Bacteria</taxon>
        <taxon>Pseudomonadati</taxon>
        <taxon>Pseudomonadota</taxon>
        <taxon>Gammaproteobacteria</taxon>
        <taxon>Legionellales</taxon>
        <taxon>Legionellaceae</taxon>
        <taxon>Legionella</taxon>
    </lineage>
</organism>
<protein>
    <submittedName>
        <fullName evidence="1">Uncharacterized protein</fullName>
    </submittedName>
</protein>
<accession>A0A0W0ZUS0</accession>
<dbReference type="AlphaFoldDB" id="A0A0W0ZUS0"/>
<dbReference type="EMBL" id="LNZA01000001">
    <property type="protein sequence ID" value="KTD72917.1"/>
    <property type="molecule type" value="Genomic_DNA"/>
</dbReference>
<comment type="caution">
    <text evidence="1">The sequence shown here is derived from an EMBL/GenBank/DDBJ whole genome shotgun (WGS) entry which is preliminary data.</text>
</comment>
<dbReference type="Proteomes" id="UP000054693">
    <property type="component" value="Unassembled WGS sequence"/>
</dbReference>
<name>A0A0W0ZUS0_9GAMM</name>